<dbReference type="SUPFAM" id="SSF81296">
    <property type="entry name" value="E set domains"/>
    <property type="match status" value="1"/>
</dbReference>
<reference evidence="3 4" key="2">
    <citation type="submission" date="2019-09" db="EMBL/GenBank/DDBJ databases">
        <title>Complete Genome Sequence and Methylome Analysis of free living Spirochaetas.</title>
        <authorList>
            <person name="Leshcheva N."/>
            <person name="Mikheeva N."/>
        </authorList>
    </citation>
    <scope>NUCLEOTIDE SEQUENCE [LARGE SCALE GENOMIC DNA]</scope>
    <source>
        <strain evidence="3 4">P</strain>
    </source>
</reference>
<evidence type="ECO:0000256" key="1">
    <source>
        <dbReference type="ARBA" id="ARBA00008061"/>
    </source>
</evidence>
<feature type="domain" description="Glycosyl hydrolase family 13 catalytic" evidence="2">
    <location>
        <begin position="144"/>
        <end position="567"/>
    </location>
</feature>
<keyword evidence="4" id="KW-1185">Reference proteome</keyword>
<organism evidence="3 4">
    <name type="scientific">Thiospirochaeta perfilievii</name>
    <dbReference type="NCBI Taxonomy" id="252967"/>
    <lineage>
        <taxon>Bacteria</taxon>
        <taxon>Pseudomonadati</taxon>
        <taxon>Spirochaetota</taxon>
        <taxon>Spirochaetia</taxon>
        <taxon>Spirochaetales</taxon>
        <taxon>Spirochaetaceae</taxon>
        <taxon>Thiospirochaeta</taxon>
    </lineage>
</organism>
<gene>
    <name evidence="3" type="ORF">EW093_04430</name>
</gene>
<protein>
    <recommendedName>
        <fullName evidence="2">Glycosyl hydrolase family 13 catalytic domain-containing protein</fullName>
    </recommendedName>
</protein>
<dbReference type="Gene3D" id="3.20.20.80">
    <property type="entry name" value="Glycosidases"/>
    <property type="match status" value="1"/>
</dbReference>
<dbReference type="InterPro" id="IPR006047">
    <property type="entry name" value="GH13_cat_dom"/>
</dbReference>
<dbReference type="InterPro" id="IPR013780">
    <property type="entry name" value="Glyco_hydro_b"/>
</dbReference>
<dbReference type="InterPro" id="IPR014756">
    <property type="entry name" value="Ig_E-set"/>
</dbReference>
<dbReference type="Proteomes" id="UP000323824">
    <property type="component" value="Chromosome"/>
</dbReference>
<sequence length="682" mass="77037">MKLGKERLGATLNSDGSATLRVWSPSATELFVQIYNKSNSDKIISPEVEMIRGENGFWEITLNRVNCNIENLDGYYYQYKIITNGKVTYGLDPYAKSMAAFSPDGEDKIGKAAIIDINSKSAGIKPISIGKNKLESPMEMISYEVHIRDFTIGTDEPHSGTFKGFSSFKKGIEHLKELGITHVQLLPIQSFYTVNEKDKSISLEGVGHNTNYNWGYDPHNYFSPDGWYSTDPDDPYSRIREFRELVTTLHNNGIGVIMDVVYNHTYQNFIFHNIAESEYYRKEGGTEPVSDPAFASEKPMARELIVDSLKYFVDEFGIDGFRFDLMGFIDNQTMKKAREVLGNNIILYGEAWNYTDLEPGKAPVKGITNIEHHEVYDLAYFNDTSRDSYAGRMDNPGFVQGVFSENPRCKAGIIGGIKDFDNSGFYVDIDTDPYNRFAINPDETLQYLSIHDGFTLWDKINISHKGDKSDKLKAVKQAIAMLFTSQGKIAIHGGSEIARTKPLSSNDAEPHRINKNSENVYDEGFGVHFHENSYRSPDYTNMYRWERKDDPDYSKLYNYFKGLIKLRRSIPCLRYQSSNNIRKGLIFFGDTYTQNGVNSFIAYTLDNSLESGGKTDFKKLIVIHNAGSEVLNLKCDDILNPNDWSIIVDGSSAGVYPIINSDVKIQNNIVSVPSNTSTVLAK</sequence>
<dbReference type="InterPro" id="IPR013783">
    <property type="entry name" value="Ig-like_fold"/>
</dbReference>
<dbReference type="GO" id="GO:0004553">
    <property type="term" value="F:hydrolase activity, hydrolyzing O-glycosyl compounds"/>
    <property type="evidence" value="ECO:0007669"/>
    <property type="project" value="InterPro"/>
</dbReference>
<dbReference type="Pfam" id="PF00128">
    <property type="entry name" value="Alpha-amylase"/>
    <property type="match status" value="1"/>
</dbReference>
<dbReference type="InterPro" id="IPR017853">
    <property type="entry name" value="GH"/>
</dbReference>
<reference evidence="3 4" key="1">
    <citation type="submission" date="2019-02" db="EMBL/GenBank/DDBJ databases">
        <authorList>
            <person name="Fomenkov A."/>
            <person name="Dubinina G."/>
            <person name="Grabovich M."/>
            <person name="Vincze T."/>
            <person name="Roberts R.J."/>
        </authorList>
    </citation>
    <scope>NUCLEOTIDE SEQUENCE [LARGE SCALE GENOMIC DNA]</scope>
    <source>
        <strain evidence="3 4">P</strain>
    </source>
</reference>
<dbReference type="AlphaFoldDB" id="A0A5C1Q953"/>
<dbReference type="RefSeq" id="WP_149567234.1">
    <property type="nucleotide sequence ID" value="NZ_CP035807.1"/>
</dbReference>
<dbReference type="Gene3D" id="2.60.40.10">
    <property type="entry name" value="Immunoglobulins"/>
    <property type="match status" value="1"/>
</dbReference>
<dbReference type="CDD" id="cd11341">
    <property type="entry name" value="AmyAc_Pullulanase_LD-like"/>
    <property type="match status" value="1"/>
</dbReference>
<evidence type="ECO:0000313" key="3">
    <source>
        <dbReference type="EMBL" id="QEN03977.1"/>
    </source>
</evidence>
<dbReference type="SUPFAM" id="SSF51445">
    <property type="entry name" value="(Trans)glycosidases"/>
    <property type="match status" value="1"/>
</dbReference>
<dbReference type="EMBL" id="CP035807">
    <property type="protein sequence ID" value="QEN03977.1"/>
    <property type="molecule type" value="Genomic_DNA"/>
</dbReference>
<dbReference type="InterPro" id="IPR004193">
    <property type="entry name" value="Glyco_hydro_13_N"/>
</dbReference>
<dbReference type="GO" id="GO:0005975">
    <property type="term" value="P:carbohydrate metabolic process"/>
    <property type="evidence" value="ECO:0007669"/>
    <property type="project" value="InterPro"/>
</dbReference>
<name>A0A5C1Q953_9SPIO</name>
<dbReference type="Gene3D" id="2.60.40.1180">
    <property type="entry name" value="Golgi alpha-mannosidase II"/>
    <property type="match status" value="1"/>
</dbReference>
<dbReference type="OrthoDB" id="9761875at2"/>
<dbReference type="KEGG" id="sper:EW093_04430"/>
<dbReference type="CDD" id="cd02860">
    <property type="entry name" value="E_set_Pullulanase"/>
    <property type="match status" value="1"/>
</dbReference>
<proteinExistence type="inferred from homology"/>
<dbReference type="Pfam" id="PF02922">
    <property type="entry name" value="CBM_48"/>
    <property type="match status" value="1"/>
</dbReference>
<comment type="similarity">
    <text evidence="1">Belongs to the glycosyl hydrolase 13 family.</text>
</comment>
<evidence type="ECO:0000259" key="2">
    <source>
        <dbReference type="SMART" id="SM00642"/>
    </source>
</evidence>
<evidence type="ECO:0000313" key="4">
    <source>
        <dbReference type="Proteomes" id="UP000323824"/>
    </source>
</evidence>
<accession>A0A5C1Q953</accession>
<dbReference type="SMART" id="SM00642">
    <property type="entry name" value="Aamy"/>
    <property type="match status" value="1"/>
</dbReference>
<dbReference type="PANTHER" id="PTHR43002">
    <property type="entry name" value="GLYCOGEN DEBRANCHING ENZYME"/>
    <property type="match status" value="1"/>
</dbReference>